<sequence length="344" mass="37361">MKDDSVPTLDLRQVERRDRRSAWENAMAGRLVPMGIDISSDAEGEGHGLLRSLDLSDIKVTKWDCPALKVSRTKRLIETSDTEVLMLLTASSGTQHFELQSGSARIEPGTGLISTGRVAYNSTVSPGLRKRSVIIPLSALASYDTGGSIPDCVMLDQSRPLARVLIGFVESMGSHVSSMDAADAEAAREALLTLVAGVIRSSTRAACDGPTLLPALRSQLDQWIKQHLRSGPIRVADMARAFNVSSRTVHRAFSLTGDTVGSVVRMQRLASARRDVVATDIPIGSIAHRWGFYDASHFGREFRKFLSMSPSDYRECFGIASVEMQAETDTLNPHSTSTIDDLAS</sequence>
<protein>
    <submittedName>
        <fullName evidence="6">Helix-turn-helix transcriptional regulator</fullName>
    </submittedName>
</protein>
<gene>
    <name evidence="5" type="ORF">O4328_22320</name>
    <name evidence="6" type="ORF">Q5707_23255</name>
</gene>
<keyword evidence="7" id="KW-1185">Reference proteome</keyword>
<dbReference type="Pfam" id="PF14525">
    <property type="entry name" value="AraC_binding_2"/>
    <property type="match status" value="1"/>
</dbReference>
<dbReference type="AlphaFoldDB" id="A0AAX3Y9Q1"/>
<name>A0AAX3Y9Q1_RHOOP</name>
<dbReference type="InterPro" id="IPR035418">
    <property type="entry name" value="AraC-bd_2"/>
</dbReference>
<evidence type="ECO:0000313" key="6">
    <source>
        <dbReference type="EMBL" id="WLF44827.1"/>
    </source>
</evidence>
<dbReference type="PANTHER" id="PTHR46796:SF6">
    <property type="entry name" value="ARAC SUBFAMILY"/>
    <property type="match status" value="1"/>
</dbReference>
<keyword evidence="1" id="KW-0805">Transcription regulation</keyword>
<dbReference type="PRINTS" id="PR00032">
    <property type="entry name" value="HTHARAC"/>
</dbReference>
<evidence type="ECO:0000313" key="8">
    <source>
        <dbReference type="Proteomes" id="UP001231166"/>
    </source>
</evidence>
<dbReference type="PROSITE" id="PS00041">
    <property type="entry name" value="HTH_ARAC_FAMILY_1"/>
    <property type="match status" value="1"/>
</dbReference>
<reference evidence="6" key="2">
    <citation type="submission" date="2023-07" db="EMBL/GenBank/DDBJ databases">
        <title>Genomic analysis of Rhodococcus opacus VOC-14 with glycol ethers degradation activity.</title>
        <authorList>
            <person name="Narkevich D.A."/>
            <person name="Hlushen A.M."/>
            <person name="Akhremchuk A.E."/>
            <person name="Sikolenko M.A."/>
            <person name="Valentovich L.N."/>
        </authorList>
    </citation>
    <scope>NUCLEOTIDE SEQUENCE</scope>
    <source>
        <strain evidence="6">VOC-14</strain>
    </source>
</reference>
<dbReference type="EMBL" id="JAPWIS010000011">
    <property type="protein sequence ID" value="MCZ4586381.1"/>
    <property type="molecule type" value="Genomic_DNA"/>
</dbReference>
<dbReference type="InterPro" id="IPR009057">
    <property type="entry name" value="Homeodomain-like_sf"/>
</dbReference>
<dbReference type="Proteomes" id="UP001066327">
    <property type="component" value="Unassembled WGS sequence"/>
</dbReference>
<keyword evidence="2" id="KW-0238">DNA-binding</keyword>
<dbReference type="SUPFAM" id="SSF46689">
    <property type="entry name" value="Homeodomain-like"/>
    <property type="match status" value="1"/>
</dbReference>
<evidence type="ECO:0000313" key="7">
    <source>
        <dbReference type="Proteomes" id="UP001066327"/>
    </source>
</evidence>
<evidence type="ECO:0000256" key="2">
    <source>
        <dbReference type="ARBA" id="ARBA00023125"/>
    </source>
</evidence>
<feature type="domain" description="HTH araC/xylS-type" evidence="4">
    <location>
        <begin position="218"/>
        <end position="316"/>
    </location>
</feature>
<dbReference type="PROSITE" id="PS01124">
    <property type="entry name" value="HTH_ARAC_FAMILY_2"/>
    <property type="match status" value="1"/>
</dbReference>
<reference evidence="5" key="1">
    <citation type="submission" date="2022-12" db="EMBL/GenBank/DDBJ databases">
        <authorList>
            <person name="Krivoruchko A.V."/>
            <person name="Elkin A."/>
        </authorList>
    </citation>
    <scope>NUCLEOTIDE SEQUENCE</scope>
    <source>
        <strain evidence="5">IEGM 249</strain>
    </source>
</reference>
<evidence type="ECO:0000256" key="1">
    <source>
        <dbReference type="ARBA" id="ARBA00023015"/>
    </source>
</evidence>
<dbReference type="InterPro" id="IPR050204">
    <property type="entry name" value="AraC_XylS_family_regulators"/>
</dbReference>
<dbReference type="EMBL" id="CP130953">
    <property type="protein sequence ID" value="WLF44827.1"/>
    <property type="molecule type" value="Genomic_DNA"/>
</dbReference>
<dbReference type="InterPro" id="IPR018060">
    <property type="entry name" value="HTH_AraC"/>
</dbReference>
<dbReference type="GO" id="GO:0043565">
    <property type="term" value="F:sequence-specific DNA binding"/>
    <property type="evidence" value="ECO:0007669"/>
    <property type="project" value="InterPro"/>
</dbReference>
<dbReference type="InterPro" id="IPR018062">
    <property type="entry name" value="HTH_AraC-typ_CS"/>
</dbReference>
<dbReference type="Proteomes" id="UP001231166">
    <property type="component" value="Chromosome"/>
</dbReference>
<dbReference type="SMART" id="SM00342">
    <property type="entry name" value="HTH_ARAC"/>
    <property type="match status" value="1"/>
</dbReference>
<keyword evidence="3" id="KW-0804">Transcription</keyword>
<dbReference type="Gene3D" id="1.10.10.60">
    <property type="entry name" value="Homeodomain-like"/>
    <property type="match status" value="1"/>
</dbReference>
<accession>A0AAX3Y9Q1</accession>
<dbReference type="PANTHER" id="PTHR46796">
    <property type="entry name" value="HTH-TYPE TRANSCRIPTIONAL ACTIVATOR RHAS-RELATED"/>
    <property type="match status" value="1"/>
</dbReference>
<evidence type="ECO:0000256" key="3">
    <source>
        <dbReference type="ARBA" id="ARBA00023163"/>
    </source>
</evidence>
<evidence type="ECO:0000313" key="5">
    <source>
        <dbReference type="EMBL" id="MCZ4586381.1"/>
    </source>
</evidence>
<proteinExistence type="predicted"/>
<dbReference type="GO" id="GO:0003700">
    <property type="term" value="F:DNA-binding transcription factor activity"/>
    <property type="evidence" value="ECO:0007669"/>
    <property type="project" value="InterPro"/>
</dbReference>
<evidence type="ECO:0000259" key="4">
    <source>
        <dbReference type="PROSITE" id="PS01124"/>
    </source>
</evidence>
<dbReference type="Pfam" id="PF12833">
    <property type="entry name" value="HTH_18"/>
    <property type="match status" value="1"/>
</dbReference>
<organism evidence="6 8">
    <name type="scientific">Rhodococcus opacus</name>
    <name type="common">Nocardia opaca</name>
    <dbReference type="NCBI Taxonomy" id="37919"/>
    <lineage>
        <taxon>Bacteria</taxon>
        <taxon>Bacillati</taxon>
        <taxon>Actinomycetota</taxon>
        <taxon>Actinomycetes</taxon>
        <taxon>Mycobacteriales</taxon>
        <taxon>Nocardiaceae</taxon>
        <taxon>Rhodococcus</taxon>
    </lineage>
</organism>
<dbReference type="InterPro" id="IPR020449">
    <property type="entry name" value="Tscrpt_reg_AraC-type_HTH"/>
</dbReference>
<dbReference type="RefSeq" id="WP_005265253.1">
    <property type="nucleotide sequence ID" value="NZ_CP082160.1"/>
</dbReference>